<dbReference type="PANTHER" id="PTHR43785:SF12">
    <property type="entry name" value="TYPE-1 GLUTAMINE SYNTHETASE 2"/>
    <property type="match status" value="1"/>
</dbReference>
<accession>A0ABU5E884</accession>
<comment type="cofactor">
    <cofactor evidence="1">
        <name>Mg(2+)</name>
        <dbReference type="ChEBI" id="CHEBI:18420"/>
    </cofactor>
</comment>
<dbReference type="InterPro" id="IPR036651">
    <property type="entry name" value="Gln_synt_N_sf"/>
</dbReference>
<keyword evidence="2 6" id="KW-0436">Ligase</keyword>
<evidence type="ECO:0000259" key="5">
    <source>
        <dbReference type="PROSITE" id="PS51987"/>
    </source>
</evidence>
<name>A0ABU5E884_9PROT</name>
<dbReference type="SUPFAM" id="SSF54368">
    <property type="entry name" value="Glutamine synthetase, N-terminal domain"/>
    <property type="match status" value="1"/>
</dbReference>
<dbReference type="InterPro" id="IPR014746">
    <property type="entry name" value="Gln_synth/guanido_kin_cat_dom"/>
</dbReference>
<evidence type="ECO:0000256" key="2">
    <source>
        <dbReference type="ARBA" id="ARBA00022598"/>
    </source>
</evidence>
<dbReference type="Pfam" id="PF00120">
    <property type="entry name" value="Gln-synt_C"/>
    <property type="match status" value="1"/>
</dbReference>
<dbReference type="RefSeq" id="WP_320507585.1">
    <property type="nucleotide sequence ID" value="NZ_JAXCLW010000002.1"/>
</dbReference>
<comment type="similarity">
    <text evidence="3 4">Belongs to the glutamine synthetase family.</text>
</comment>
<dbReference type="EC" id="6.3.1.-" evidence="6"/>
<keyword evidence="7" id="KW-1185">Reference proteome</keyword>
<evidence type="ECO:0000313" key="6">
    <source>
        <dbReference type="EMBL" id="MDY0882511.1"/>
    </source>
</evidence>
<dbReference type="PROSITE" id="PS51987">
    <property type="entry name" value="GS_CATALYTIC"/>
    <property type="match status" value="1"/>
</dbReference>
<dbReference type="SUPFAM" id="SSF55931">
    <property type="entry name" value="Glutamine synthetase/guanido kinase"/>
    <property type="match status" value="1"/>
</dbReference>
<evidence type="ECO:0000256" key="1">
    <source>
        <dbReference type="ARBA" id="ARBA00001946"/>
    </source>
</evidence>
<reference evidence="6 7" key="1">
    <citation type="journal article" date="2016" name="Antonie Van Leeuwenhoek">
        <title>Dongia soli sp. nov., isolated from soil from Dokdo, Korea.</title>
        <authorList>
            <person name="Kim D.U."/>
            <person name="Lee H."/>
            <person name="Kim H."/>
            <person name="Kim S.G."/>
            <person name="Ka J.O."/>
        </authorList>
    </citation>
    <scope>NUCLEOTIDE SEQUENCE [LARGE SCALE GENOMIC DNA]</scope>
    <source>
        <strain evidence="6 7">D78</strain>
    </source>
</reference>
<organism evidence="6 7">
    <name type="scientific">Dongia soli</name>
    <dbReference type="NCBI Taxonomy" id="600628"/>
    <lineage>
        <taxon>Bacteria</taxon>
        <taxon>Pseudomonadati</taxon>
        <taxon>Pseudomonadota</taxon>
        <taxon>Alphaproteobacteria</taxon>
        <taxon>Rhodospirillales</taxon>
        <taxon>Dongiaceae</taxon>
        <taxon>Dongia</taxon>
    </lineage>
</organism>
<dbReference type="GO" id="GO:0016874">
    <property type="term" value="F:ligase activity"/>
    <property type="evidence" value="ECO:0007669"/>
    <property type="project" value="UniProtKB-KW"/>
</dbReference>
<evidence type="ECO:0000256" key="3">
    <source>
        <dbReference type="PROSITE-ProRule" id="PRU01331"/>
    </source>
</evidence>
<dbReference type="Proteomes" id="UP001279642">
    <property type="component" value="Unassembled WGS sequence"/>
</dbReference>
<feature type="domain" description="GS catalytic" evidence="5">
    <location>
        <begin position="131"/>
        <end position="470"/>
    </location>
</feature>
<comment type="caution">
    <text evidence="6">The sequence shown here is derived from an EMBL/GenBank/DDBJ whole genome shotgun (WGS) entry which is preliminary data.</text>
</comment>
<evidence type="ECO:0000256" key="4">
    <source>
        <dbReference type="RuleBase" id="RU000384"/>
    </source>
</evidence>
<dbReference type="Gene3D" id="3.30.590.10">
    <property type="entry name" value="Glutamine synthetase/guanido kinase, catalytic domain"/>
    <property type="match status" value="1"/>
</dbReference>
<proteinExistence type="inferred from homology"/>
<dbReference type="SMART" id="SM01230">
    <property type="entry name" value="Gln-synt_C"/>
    <property type="match status" value="1"/>
</dbReference>
<dbReference type="PANTHER" id="PTHR43785">
    <property type="entry name" value="GAMMA-GLUTAMYLPUTRESCINE SYNTHETASE"/>
    <property type="match status" value="1"/>
</dbReference>
<gene>
    <name evidence="6" type="ORF">SMD27_06630</name>
</gene>
<protein>
    <submittedName>
        <fullName evidence="6">Glutamine synthetase family protein</fullName>
        <ecNumber evidence="6">6.3.1.-</ecNumber>
    </submittedName>
</protein>
<sequence length="470" mass="52296">MSQGKTSQGTASPEIAETHECDEFLAKHPDVRFVQIFWTNLTGVPRGKNLLRHDLRPIFDYARFLPGTMGALDITGEDVDETGLVWADGDADRLGRAVPGTLTKAPWLGPDFAQLMLSMYELDGARCFFDPRQVLKGVIERFKEFKLTPVVACELEFFLVDREIAADGSRQTPVSAVTGHRQKDIQVYGLRELDDFDPFFRDVYAYGEAIGLPLESSISEYARGQMELGLRHRTDALRACDDAVIYKRLLKGTAVRHGFEATFMAKPHNDLAGSGMHLHVSLADENGQNVFASDAPEGSDLLKFAVGGMKALLDDSMAVFAPNANSYRRFRANSYAPVAPTWGVNNRTVSFRVPAGPAHTRHVEHRICGADANPYLAVAALLAGIHYGLAHRIDPGPAIVGNGYAQAQEMGSSLPTNWFAALDLFEKSQRMRDYFGERFHHVFTAVKRAEQDRFFSRVTELDYAWYLRNA</sequence>
<evidence type="ECO:0000313" key="7">
    <source>
        <dbReference type="Proteomes" id="UP001279642"/>
    </source>
</evidence>
<dbReference type="EMBL" id="JAXCLW010000002">
    <property type="protein sequence ID" value="MDY0882511.1"/>
    <property type="molecule type" value="Genomic_DNA"/>
</dbReference>
<dbReference type="InterPro" id="IPR008146">
    <property type="entry name" value="Gln_synth_cat_dom"/>
</dbReference>